<dbReference type="InterPro" id="IPR005532">
    <property type="entry name" value="SUMF_dom"/>
</dbReference>
<dbReference type="PANTHER" id="PTHR23150:SF19">
    <property type="entry name" value="FORMYLGLYCINE-GENERATING ENZYME"/>
    <property type="match status" value="1"/>
</dbReference>
<dbReference type="Gene3D" id="3.90.1580.10">
    <property type="entry name" value="paralog of FGE (formylglycine-generating enzyme)"/>
    <property type="match status" value="1"/>
</dbReference>
<dbReference type="SUPFAM" id="SSF56436">
    <property type="entry name" value="C-type lectin-like"/>
    <property type="match status" value="1"/>
</dbReference>
<dbReference type="KEGG" id="mgm:Mmc1_1675"/>
<gene>
    <name evidence="3" type="ordered locus">Mmc1_1675</name>
</gene>
<evidence type="ECO:0000259" key="2">
    <source>
        <dbReference type="Pfam" id="PF03781"/>
    </source>
</evidence>
<keyword evidence="4" id="KW-1185">Reference proteome</keyword>
<sequence length="488" mass="54032">MVGPMLKTLGWAIENPMEVESIQPQSDGAGNLFPGFLLKIENKLACSIEVHPIGSVDKNVRPSLSAEAPFHLLTDGRVWRCFYQSEPGDEPVPFKAFELRPETMADAMNLLLGVYQRDAQATGAAAQKINKNRQSQTNKKLDALRSLISKAEQICAKPPHPKMDQAMIHLIKKAGWTGISRADLDQVLEEYSPPPPPEPSFDDDPIFGMPSDDHDSASTPLPAQPARPRSQTENWIEPVTGMEFIWVQGGTFIMGSPDSEPGRQKDEGPTHQVTLDGYWLSKFPLTLPQWQMVMEGGPRMGGTPPSPGDKEKPPQLPADTILYEELQAFMDKLVMLGGGSSRLRIPTEAEWEYACRAGSQWRYFFDPKSKSQQLEDYAWMVTNSGNEVQPVGAKQPNPWGFHDMLGLVWEWVSDNYALYSSVAATNPIGPTSSSREAVHVRRGGSFRSNAKACRCARRNPAKVDSLELQNSGGVGVRFARFIPQEGEQ</sequence>
<reference evidence="3 4" key="2">
    <citation type="journal article" date="2012" name="Int. J. Syst. Evol. Microbiol.">
        <title>Magnetococcus marinus gen. nov., sp. nov., a marine, magnetotactic bacterium that represents a novel lineage (Magnetococcaceae fam. nov.; Magnetococcales ord. nov.) at the base of the Alphaproteobacteria.</title>
        <authorList>
            <person name="Bazylinski D.A."/>
            <person name="Williams T.J."/>
            <person name="Lefevre C.T."/>
            <person name="Berg R.J."/>
            <person name="Zhang C.L."/>
            <person name="Bowser S.S."/>
            <person name="Dean A.J."/>
            <person name="Beveridge T.J."/>
        </authorList>
    </citation>
    <scope>NUCLEOTIDE SEQUENCE [LARGE SCALE GENOMIC DNA]</scope>
    <source>
        <strain evidence="4">ATCC BAA-1437 / JCM 17883 / MC-1</strain>
    </source>
</reference>
<evidence type="ECO:0000256" key="1">
    <source>
        <dbReference type="SAM" id="MobiDB-lite"/>
    </source>
</evidence>
<dbReference type="Proteomes" id="UP000002586">
    <property type="component" value="Chromosome"/>
</dbReference>
<feature type="region of interest" description="Disordered" evidence="1">
    <location>
        <begin position="188"/>
        <end position="231"/>
    </location>
</feature>
<dbReference type="HOGENOM" id="CLU_558719_0_0_5"/>
<organism evidence="3 4">
    <name type="scientific">Magnetococcus marinus (strain ATCC BAA-1437 / JCM 17883 / MC-1)</name>
    <dbReference type="NCBI Taxonomy" id="156889"/>
    <lineage>
        <taxon>Bacteria</taxon>
        <taxon>Pseudomonadati</taxon>
        <taxon>Pseudomonadota</taxon>
        <taxon>Magnetococcia</taxon>
        <taxon>Magnetococcales</taxon>
        <taxon>Magnetococcaceae</taxon>
        <taxon>Magnetococcus</taxon>
    </lineage>
</organism>
<dbReference type="PANTHER" id="PTHR23150">
    <property type="entry name" value="SULFATASE MODIFYING FACTOR 1, 2"/>
    <property type="match status" value="1"/>
</dbReference>
<dbReference type="InterPro" id="IPR016187">
    <property type="entry name" value="CTDL_fold"/>
</dbReference>
<dbReference type="AlphaFoldDB" id="A0L891"/>
<dbReference type="STRING" id="156889.Mmc1_1675"/>
<dbReference type="GO" id="GO:0120147">
    <property type="term" value="F:formylglycine-generating oxidase activity"/>
    <property type="evidence" value="ECO:0007669"/>
    <property type="project" value="TreeGrafter"/>
</dbReference>
<accession>A0L891</accession>
<dbReference type="EMBL" id="CP000471">
    <property type="protein sequence ID" value="ABK44184.1"/>
    <property type="molecule type" value="Genomic_DNA"/>
</dbReference>
<dbReference type="eggNOG" id="COG1262">
    <property type="taxonomic scope" value="Bacteria"/>
</dbReference>
<protein>
    <recommendedName>
        <fullName evidence="2">Sulfatase-modifying factor enzyme-like domain-containing protein</fullName>
    </recommendedName>
</protein>
<evidence type="ECO:0000313" key="3">
    <source>
        <dbReference type="EMBL" id="ABK44184.1"/>
    </source>
</evidence>
<feature type="domain" description="Sulfatase-modifying factor enzyme-like" evidence="2">
    <location>
        <begin position="243"/>
        <end position="479"/>
    </location>
</feature>
<proteinExistence type="predicted"/>
<dbReference type="InterPro" id="IPR051043">
    <property type="entry name" value="Sulfatase_Mod_Factor_Kinase"/>
</dbReference>
<feature type="region of interest" description="Disordered" evidence="1">
    <location>
        <begin position="296"/>
        <end position="316"/>
    </location>
</feature>
<name>A0L891_MAGMM</name>
<dbReference type="InterPro" id="IPR042095">
    <property type="entry name" value="SUMF_sf"/>
</dbReference>
<dbReference type="eggNOG" id="COG2810">
    <property type="taxonomic scope" value="Bacteria"/>
</dbReference>
<reference evidence="4" key="1">
    <citation type="journal article" date="2009" name="Appl. Environ. Microbiol.">
        <title>Complete genome sequence of the chemolithoautotrophic marine magnetotactic coccus strain MC-1.</title>
        <authorList>
            <person name="Schubbe S."/>
            <person name="Williams T.J."/>
            <person name="Xie G."/>
            <person name="Kiss H.E."/>
            <person name="Brettin T.S."/>
            <person name="Martinez D."/>
            <person name="Ross C.A."/>
            <person name="Schuler D."/>
            <person name="Cox B.L."/>
            <person name="Nealson K.H."/>
            <person name="Bazylinski D.A."/>
        </authorList>
    </citation>
    <scope>NUCLEOTIDE SEQUENCE [LARGE SCALE GENOMIC DNA]</scope>
    <source>
        <strain evidence="4">ATCC BAA-1437 / JCM 17883 / MC-1</strain>
    </source>
</reference>
<dbReference type="Pfam" id="PF03781">
    <property type="entry name" value="FGE-sulfatase"/>
    <property type="match status" value="1"/>
</dbReference>
<evidence type="ECO:0000313" key="4">
    <source>
        <dbReference type="Proteomes" id="UP000002586"/>
    </source>
</evidence>